<proteinExistence type="predicted"/>
<organism evidence="1 2">
    <name type="scientific">Candidatus Epulonipiscium fishelsonii</name>
    <dbReference type="NCBI Taxonomy" id="77094"/>
    <lineage>
        <taxon>Bacteria</taxon>
        <taxon>Bacillati</taxon>
        <taxon>Bacillota</taxon>
        <taxon>Clostridia</taxon>
        <taxon>Lachnospirales</taxon>
        <taxon>Lachnospiraceae</taxon>
        <taxon>Candidatus Epulonipiscium</taxon>
    </lineage>
</organism>
<evidence type="ECO:0000313" key="2">
    <source>
        <dbReference type="Proteomes" id="UP000188605"/>
    </source>
</evidence>
<dbReference type="Proteomes" id="UP000188605">
    <property type="component" value="Unassembled WGS sequence"/>
</dbReference>
<name>A0ACC8X7C2_9FIRM</name>
<dbReference type="EMBL" id="LJDB01000105">
    <property type="protein sequence ID" value="ONI37691.1"/>
    <property type="molecule type" value="Genomic_DNA"/>
</dbReference>
<keyword evidence="2" id="KW-1185">Reference proteome</keyword>
<accession>A0ACC8X7C2</accession>
<evidence type="ECO:0000313" key="1">
    <source>
        <dbReference type="EMBL" id="ONI37691.1"/>
    </source>
</evidence>
<sequence length="547" mass="61685">MNIGFKNIIISLMVSCCLYTPLKAMNISYDGIVTEYKEESISLYMDGKQIKTSSMPPILLKGITLVPVREVFEALGASVEWQAEQNQTTITYNDTSIVLQENNPQAQINGELFQLPISTKIINNKAMVPLRFISEHMGFLVDWNSDLRHINITTNLVAENKMSTLKSSNLNTNVETVEYSEYDSISLTKNESNVDAMPIPLRSEHCKPLRAEDRYVSNSKQEYDLDIYRNEVQIEVAKANIIPKATKTESFIKSESFTKNRSLPTNGVVSYDRFNSDILVSLINGLDIHKVTVKDNYREKQLIIDLGAPLAYKDETIIVKDGVVNSITVVTDNTTKLIVDQTTINACEIIQNDTNLVIDLGSPREKYDKIVVLDIGHGGEDPGAVGNGLIEKDLNTYQTMEVKRLLEENTDIKVYMTREKDETLTLEYRSELPNEIDADVFISFHNNFANTDAQGTEVFYKSTENSQVLAELILNNVIDYTGMFNRGTKPGDIYKVLRSSDMSAVLLEGGFLSNLDDVAVIDTPWFTEQYAKAVYDGIVEYFNIYDR</sequence>
<comment type="caution">
    <text evidence="1">The sequence shown here is derived from an EMBL/GenBank/DDBJ whole genome shotgun (WGS) entry which is preliminary data.</text>
</comment>
<protein>
    <submittedName>
        <fullName evidence="1">Uncharacterized protein</fullName>
    </submittedName>
</protein>
<gene>
    <name evidence="1" type="ORF">AN396_12415</name>
</gene>
<reference evidence="1" key="1">
    <citation type="submission" date="2016-08" db="EMBL/GenBank/DDBJ databases">
        <authorList>
            <person name="Ngugi D.K."/>
            <person name="Miyake S."/>
            <person name="Stingl U."/>
        </authorList>
    </citation>
    <scope>NUCLEOTIDE SEQUENCE</scope>
    <source>
        <strain evidence="1">SCG-B11WGA-EpuloA1</strain>
    </source>
</reference>